<comment type="caution">
    <text evidence="1">The sequence shown here is derived from an EMBL/GenBank/DDBJ whole genome shotgun (WGS) entry which is preliminary data.</text>
</comment>
<gene>
    <name evidence="1" type="ORF">RRG08_015196</name>
</gene>
<organism evidence="1 2">
    <name type="scientific">Elysia crispata</name>
    <name type="common">lettuce slug</name>
    <dbReference type="NCBI Taxonomy" id="231223"/>
    <lineage>
        <taxon>Eukaryota</taxon>
        <taxon>Metazoa</taxon>
        <taxon>Spiralia</taxon>
        <taxon>Lophotrochozoa</taxon>
        <taxon>Mollusca</taxon>
        <taxon>Gastropoda</taxon>
        <taxon>Heterobranchia</taxon>
        <taxon>Euthyneura</taxon>
        <taxon>Panpulmonata</taxon>
        <taxon>Sacoglossa</taxon>
        <taxon>Placobranchoidea</taxon>
        <taxon>Plakobranchidae</taxon>
        <taxon>Elysia</taxon>
    </lineage>
</organism>
<name>A0AAE0YXX9_9GAST</name>
<evidence type="ECO:0000313" key="1">
    <source>
        <dbReference type="EMBL" id="KAK3758950.1"/>
    </source>
</evidence>
<evidence type="ECO:0000313" key="2">
    <source>
        <dbReference type="Proteomes" id="UP001283361"/>
    </source>
</evidence>
<protein>
    <submittedName>
        <fullName evidence="1">Uncharacterized protein</fullName>
    </submittedName>
</protein>
<sequence>MPELCKLYYSRLVSLDVEEHVHTTRLRESLLAAIPDLKEVRNERNNIVQLAFGCDISKALLQLSNHDCNHEIVILSKAAKILRQHVFGIQNTFSGTFSEDSQQNSVPTMLLSFMQMVLDGPGITGSPSPDKPVNKSSAALSISQLVVFNTVKHRSTSPNSLPRHIRDCETPIAIYIAIKIYTVTRKESIINILHERGLCISYDRLRCLTVDIANSIIAHFESQGVVAPVQAKPGMFSTFALDNIDQNPRSTTCRSSFHGTSISMVQFPDSTEEEQGETVIMNPAMTGKNNVCNLPESYTNVQQQISLPNDNISVPALPTTKTVKLDTPPSKLKETIPTANDWLEHSHQLLSKDALDAEDWISWAAYNAVKFGQVAAITPSMVFPLFREPARSPMMIYHGMNVIIAVRNYLNPGQTPIMTVDQPLFTLAKKIQWKFPDTHGENKFVVMFGAMHTEKMVLEMLGDWLEGSGWTTALTNSGIASSGVAESFIVGKHSRNILLAVQLTSNLLCPVNLMERIKFDDYNLYF</sequence>
<accession>A0AAE0YXX9</accession>
<dbReference type="Proteomes" id="UP001283361">
    <property type="component" value="Unassembled WGS sequence"/>
</dbReference>
<keyword evidence="2" id="KW-1185">Reference proteome</keyword>
<dbReference type="AlphaFoldDB" id="A0AAE0YXX9"/>
<reference evidence="1" key="1">
    <citation type="journal article" date="2023" name="G3 (Bethesda)">
        <title>A reference genome for the long-term kleptoplast-retaining sea slug Elysia crispata morphotype clarki.</title>
        <authorList>
            <person name="Eastman K.E."/>
            <person name="Pendleton A.L."/>
            <person name="Shaikh M.A."/>
            <person name="Suttiyut T."/>
            <person name="Ogas R."/>
            <person name="Tomko P."/>
            <person name="Gavelis G."/>
            <person name="Widhalm J.R."/>
            <person name="Wisecaver J.H."/>
        </authorList>
    </citation>
    <scope>NUCLEOTIDE SEQUENCE</scope>
    <source>
        <strain evidence="1">ECLA1</strain>
    </source>
</reference>
<proteinExistence type="predicted"/>
<dbReference type="EMBL" id="JAWDGP010005184">
    <property type="protein sequence ID" value="KAK3758950.1"/>
    <property type="molecule type" value="Genomic_DNA"/>
</dbReference>
<dbReference type="PANTHER" id="PTHR47018">
    <property type="entry name" value="CXC DOMAIN-CONTAINING PROTEIN-RELATED"/>
    <property type="match status" value="1"/>
</dbReference>